<evidence type="ECO:0000313" key="1">
    <source>
        <dbReference type="EMBL" id="SVC69489.1"/>
    </source>
</evidence>
<dbReference type="SUPFAM" id="SSF48452">
    <property type="entry name" value="TPR-like"/>
    <property type="match status" value="2"/>
</dbReference>
<evidence type="ECO:0008006" key="2">
    <source>
        <dbReference type="Google" id="ProtNLM"/>
    </source>
</evidence>
<dbReference type="AlphaFoldDB" id="A0A382P7U8"/>
<organism evidence="1">
    <name type="scientific">marine metagenome</name>
    <dbReference type="NCBI Taxonomy" id="408172"/>
    <lineage>
        <taxon>unclassified sequences</taxon>
        <taxon>metagenomes</taxon>
        <taxon>ecological metagenomes</taxon>
    </lineage>
</organism>
<dbReference type="EMBL" id="UINC01105508">
    <property type="protein sequence ID" value="SVC69489.1"/>
    <property type="molecule type" value="Genomic_DNA"/>
</dbReference>
<name>A0A382P7U8_9ZZZZ</name>
<sequence length="357" mass="40350">FLSRIRDKSKSAQERFLLGVQLADCHFLAGDYENAATLYETSIKEVPEGHEIGVLAFQHVLALLQGGNLEEAKAVLDKLNPETRGLADHRWRAEWNLITRLRGAGRAEEAFSRVRHILKSRESQPKKGLPVNLTLRLQWLEAHLALEVGRPSETSQNADNLLEALKTASEDMLEEKEAENLLAGALLLKVQALLALKKYKEAAPFIRRLREEHPGTSFAQRSYLLEASYHYQADDLVKAQQLSVELADLFPENPLAPIALMEAAQFAEKRGSEKFDKAHELLERLYRQYPNHELVFYARLRQGHLFRKSNQFGTAQQIYANLVNQFPEHPETHLALLASADCQLAQAGDDGVRFEVA</sequence>
<dbReference type="Pfam" id="PF13174">
    <property type="entry name" value="TPR_6"/>
    <property type="match status" value="2"/>
</dbReference>
<dbReference type="Gene3D" id="1.25.40.10">
    <property type="entry name" value="Tetratricopeptide repeat domain"/>
    <property type="match status" value="3"/>
</dbReference>
<feature type="non-terminal residue" evidence="1">
    <location>
        <position position="1"/>
    </location>
</feature>
<reference evidence="1" key="1">
    <citation type="submission" date="2018-05" db="EMBL/GenBank/DDBJ databases">
        <authorList>
            <person name="Lanie J.A."/>
            <person name="Ng W.-L."/>
            <person name="Kazmierczak K.M."/>
            <person name="Andrzejewski T.M."/>
            <person name="Davidsen T.M."/>
            <person name="Wayne K.J."/>
            <person name="Tettelin H."/>
            <person name="Glass J.I."/>
            <person name="Rusch D."/>
            <person name="Podicherti R."/>
            <person name="Tsui H.-C.T."/>
            <person name="Winkler M.E."/>
        </authorList>
    </citation>
    <scope>NUCLEOTIDE SEQUENCE</scope>
</reference>
<dbReference type="InterPro" id="IPR019734">
    <property type="entry name" value="TPR_rpt"/>
</dbReference>
<dbReference type="InterPro" id="IPR011990">
    <property type="entry name" value="TPR-like_helical_dom_sf"/>
</dbReference>
<accession>A0A382P7U8</accession>
<proteinExistence type="predicted"/>
<feature type="non-terminal residue" evidence="1">
    <location>
        <position position="357"/>
    </location>
</feature>
<gene>
    <name evidence="1" type="ORF">METZ01_LOCUS322343</name>
</gene>
<protein>
    <recommendedName>
        <fullName evidence="2">Outer membrane lipoprotein BamD-like domain-containing protein</fullName>
    </recommendedName>
</protein>